<dbReference type="AlphaFoldDB" id="A0A0B0EMY7"/>
<dbReference type="PANTHER" id="PTHR12110">
    <property type="entry name" value="HYDROXYPYRUVATE ISOMERASE"/>
    <property type="match status" value="1"/>
</dbReference>
<dbReference type="GO" id="GO:0016853">
    <property type="term" value="F:isomerase activity"/>
    <property type="evidence" value="ECO:0007669"/>
    <property type="project" value="UniProtKB-KW"/>
</dbReference>
<accession>A0A0B0EMY7</accession>
<dbReference type="SUPFAM" id="SSF51658">
    <property type="entry name" value="Xylose isomerase-like"/>
    <property type="match status" value="1"/>
</dbReference>
<sequence>MRLAFSTNAFMKYSLESAIQKIAGCKYKGVEILADRPHFPPTLKSSWKKIKSLQKLLSSYKIEVSNINANTASVFYKPVLQEPVFEPSLSNPDISKRRWRINYTKRSIDLACEVGSKNVSITSGIPLPDCPPEKGRKFFIESVKRIIDYAEKKSIKVGLEYEPCLLYENTTEVLGLIKTIKSKYFGVNLDLGHVSISEKDPVQSIRQFKNCIWNIHIEDIKDKKHFHLIPGLGDMNFTKIFKALKEIKYDNFITVELYTYQKQPVYAARKSYEFLNRFI</sequence>
<dbReference type="Proteomes" id="UP000030652">
    <property type="component" value="Unassembled WGS sequence"/>
</dbReference>
<name>A0A0B0EMY7_9BACT</name>
<dbReference type="InterPro" id="IPR050312">
    <property type="entry name" value="IolE/XylAMocC-like"/>
</dbReference>
<dbReference type="Gene3D" id="3.20.20.150">
    <property type="entry name" value="Divalent-metal-dependent TIM barrel enzymes"/>
    <property type="match status" value="1"/>
</dbReference>
<evidence type="ECO:0000313" key="2">
    <source>
        <dbReference type="EMBL" id="KHE93979.1"/>
    </source>
</evidence>
<dbReference type="EC" id="5.3.1.-" evidence="2"/>
<protein>
    <submittedName>
        <fullName evidence="2">D-tagatose 3-epimerase</fullName>
        <ecNumber evidence="2">5.3.1.-</ecNumber>
    </submittedName>
</protein>
<proteinExistence type="predicted"/>
<comment type="caution">
    <text evidence="2">The sequence shown here is derived from an EMBL/GenBank/DDBJ whole genome shotgun (WGS) entry which is preliminary data.</text>
</comment>
<dbReference type="Pfam" id="PF01261">
    <property type="entry name" value="AP_endonuc_2"/>
    <property type="match status" value="1"/>
</dbReference>
<gene>
    <name evidence="2" type="ORF">SCABRO_00229</name>
</gene>
<reference evidence="2 3" key="1">
    <citation type="submission" date="2014-10" db="EMBL/GenBank/DDBJ databases">
        <title>Draft genome of anammox bacterium scalindua brodae, obtained using differential coverage binning of sequence data from two enrichment reactors.</title>
        <authorList>
            <person name="Speth D.R."/>
            <person name="Russ L."/>
            <person name="Kartal B."/>
            <person name="Op den Camp H.J."/>
            <person name="Dutilh B.E."/>
            <person name="Jetten M.S."/>
        </authorList>
    </citation>
    <scope>NUCLEOTIDE SEQUENCE [LARGE SCALE GENOMIC DNA]</scope>
    <source>
        <strain evidence="2">RU1</strain>
    </source>
</reference>
<evidence type="ECO:0000259" key="1">
    <source>
        <dbReference type="Pfam" id="PF01261"/>
    </source>
</evidence>
<dbReference type="PANTHER" id="PTHR12110:SF21">
    <property type="entry name" value="XYLOSE ISOMERASE-LIKE TIM BARREL DOMAIN-CONTAINING PROTEIN"/>
    <property type="match status" value="1"/>
</dbReference>
<keyword evidence="2" id="KW-0413">Isomerase</keyword>
<evidence type="ECO:0000313" key="3">
    <source>
        <dbReference type="Proteomes" id="UP000030652"/>
    </source>
</evidence>
<dbReference type="InterPro" id="IPR013022">
    <property type="entry name" value="Xyl_isomerase-like_TIM-brl"/>
</dbReference>
<feature type="domain" description="Xylose isomerase-like TIM barrel" evidence="1">
    <location>
        <begin position="20"/>
        <end position="277"/>
    </location>
</feature>
<dbReference type="InterPro" id="IPR036237">
    <property type="entry name" value="Xyl_isomerase-like_sf"/>
</dbReference>
<dbReference type="EMBL" id="JRYO01000022">
    <property type="protein sequence ID" value="KHE93979.1"/>
    <property type="molecule type" value="Genomic_DNA"/>
</dbReference>
<organism evidence="2 3">
    <name type="scientific">Candidatus Scalindua brodae</name>
    <dbReference type="NCBI Taxonomy" id="237368"/>
    <lineage>
        <taxon>Bacteria</taxon>
        <taxon>Pseudomonadati</taxon>
        <taxon>Planctomycetota</taxon>
        <taxon>Candidatus Brocadiia</taxon>
        <taxon>Candidatus Brocadiales</taxon>
        <taxon>Candidatus Scalinduaceae</taxon>
        <taxon>Candidatus Scalindua</taxon>
    </lineage>
</organism>
<dbReference type="eggNOG" id="COG1082">
    <property type="taxonomic scope" value="Bacteria"/>
</dbReference>